<dbReference type="GO" id="GO:0003824">
    <property type="term" value="F:catalytic activity"/>
    <property type="evidence" value="ECO:0007669"/>
    <property type="project" value="InterPro"/>
</dbReference>
<feature type="compositionally biased region" description="Basic and acidic residues" evidence="2">
    <location>
        <begin position="951"/>
        <end position="960"/>
    </location>
</feature>
<feature type="compositionally biased region" description="Basic and acidic residues" evidence="2">
    <location>
        <begin position="872"/>
        <end position="883"/>
    </location>
</feature>
<evidence type="ECO:0000256" key="1">
    <source>
        <dbReference type="PROSITE-ProRule" id="PRU00047"/>
    </source>
</evidence>
<feature type="region of interest" description="Disordered" evidence="2">
    <location>
        <begin position="904"/>
        <end position="1000"/>
    </location>
</feature>
<dbReference type="PROSITE" id="PS50158">
    <property type="entry name" value="ZF_CCHC"/>
    <property type="match status" value="1"/>
</dbReference>
<keyword evidence="1" id="KW-0862">Zinc</keyword>
<accession>A0A6H5IM46</accession>
<evidence type="ECO:0000259" key="3">
    <source>
        <dbReference type="PROSITE" id="PS50158"/>
    </source>
</evidence>
<dbReference type="CDD" id="cd01650">
    <property type="entry name" value="RT_nLTR_like"/>
    <property type="match status" value="2"/>
</dbReference>
<protein>
    <recommendedName>
        <fullName evidence="7">Reverse transcriptase domain-containing protein</fullName>
    </recommendedName>
</protein>
<keyword evidence="1" id="KW-0863">Zinc-finger</keyword>
<dbReference type="InterPro" id="IPR005135">
    <property type="entry name" value="Endo/exonuclease/phosphatase"/>
</dbReference>
<dbReference type="EMBL" id="CADCXV010000910">
    <property type="protein sequence ID" value="CAB0038512.1"/>
    <property type="molecule type" value="Genomic_DNA"/>
</dbReference>
<dbReference type="InterPro" id="IPR001878">
    <property type="entry name" value="Znf_CCHC"/>
</dbReference>
<dbReference type="CDD" id="cd09077">
    <property type="entry name" value="R1-I-EN"/>
    <property type="match status" value="2"/>
</dbReference>
<sequence>LELPSGPEDHPGPSMMRILQLNLNHCEAAQDLLCDTISRLRIDVAILCEQYKNLAPPNTWLADADGQAAIWVHGGILVQERPARVHPYFAWARIGGIFFFSVYAPPRLSEREFSALLANITEEARGRRPLIIAGDFNAWSTEWGCRETRPRATILLDSLALLDAVLLITGDVPTFNSRQGSSINDLTFVCETLMPSRINMDGERVVHAQRPPGHRLRDRGRRGFERALDAPELQVERPYSRCGPFLCRRVQRIGRSRDAEDMASSLMSVITGACDASMSKANARRRREPVYWWTPEIADLRRSCLRARRLFQRSRGRHDEETHSANYASARRLLRVAIKTSKRRCWRQLCDEVNNDVWGKPYRIAMSRLGCPQAKQPSSPLLVRSAVAALFPRVPSGPPCDCRVERRSLYRPSPWRNSKELSRGSRSAPRLPRWHTQLGAQDRYCRTTRHLLADTAGKILERIICDRLEAFTERPGGLSERQYGFRKGRSTIDAIEDIVSTAREAIAGKRWYRGTEKYCAVVTLDVRNAFNSARWDNILAALRRLLVPDYLLRIIASYFSARVLDFTTDEGPESYEVTAGVPQGSVLLGPILWNVMYDAILRLNFDGDVRIVGFAEDIAVVAVAKHLWQIEHDLNAAILQVRGALQALSLQTADHKTEALLITSRKKVENHHHHGRRPQQRSSPSIRYLGLQIDAQLKFEHHLRTTIAKAPSYPPITLPSIRYLGLHISTQVRTHHQLPPNSQRKGSRCDRFPYEDHAQLWRAQKQSTQAVCSRRQLHTPVRSIHTTGGVRSPTSLPACDRRPAACRLRGHICPCRHTTAGPSRGRASAALRPPPSGRKGRGTLGNAKQVAGSMGPVEEGPMNAPTDPKYQSVDREEARRAELPPHAALDRSCYTALDGLEHLPHQKTVEKEVQTSPRPGIQKTRKTAQKTTSKSSNIPPPPDKRSKRGRVKDAAKDPKSESSGTADWQQVQRKRRDKKVTPAKAKAPDPKAKVKPAGRPRTGVVVVKAKDPKSYAEILKLLRSEPTLQNSVSSVNKVRRCAGGELLLQLDRACTSPDELRRKLDSAIGELGSATCRTPMTAIEINDLDEVTTKEELCGALRPHLDGATELGLEAVRSLRKAFAGTQTAVVTLPDQLAAKAIKVGRIRVGWVNCRIREKNEVRRCYRCWEPGHMAARCRGPDRKSCCRRVDSRFAERGLPACQEVRAKHIMEAKRIRFLQLNLNHCETAQNLVLPTVEKLSIDVAILCDQHRPLMPPRTWISDADNQSAIWVCGRAPVQQFSSGQSHFYTWAQIAGIFIFSIYAPPRLSHEEFTGLLSNIVDEARGKTPILVAGDFNAWSTEWGSTETKPRGEALLDALAPQDVLLLNTGSKPTFVGQQGESIVDVTFAGVSLHDRVRSWHISDVYTGSDHQAIVFEVLLEENRIVSRPPAGNRKWSARTFAGDCFAEVVSAMNIRPGIPEDMVDKLMSTMVRACDASMSRGGDRRWKKPVYRWNDSIEECRRSCLQLRRRAQRARSRADETICREKLADARRRLHRAIKASKRLCLRQLCDEADCDVWGKPYRVVMSRLRAPRTSPPSAPELVRRAVSTLFPMIVPRPIDAPPLLEEHLIPEVGVEELRWAYGRVRIGAAPGPDGIPNIALKAAVEACFENFRRVFTVCLRKGCFPTRWKQQRLVLMLKPGKPAMEPFSYRPLCMLDTAGKIIERIIAGRLETHTEGPAGLADSQYGFRKGRSTVDAIQAVLSTARTAISGKRWHRGTKEYCAIITLDVRNAFNSARWNKILIALSQMEVLAYPLRIVSSYFLDRVLEFTTDDGSETYEVTAGVPQGSVLGPILWNVMYDRILRLKLPRSAKIVGFADDIAVTVVAKHLDLVEFHSNETIRLGRAALTDLGLQTADQKTEVLLVTSRKVRETITLRAGDHYITSAPCIRYLGVHIDARLRFDEHLRIVSDKANRVAGALLGIMPNIGGPRSSRRRLYAGVVDSILLYGAPAWSETAKTHDYVRRAASIHRRACFRVICGFCSISHEASYVLSSIPPLELLIDERSRLYHRRLENVGSEERARTIEKWQAQWARSTKGRWTHRLIPNIIPWIERRHGEANYHLTQLLTGHGCFRSYLCRTNNDTSDRCPACPLAVEDAEHVIFHCPRFAEERGVLHRLSRGPLEPETLVGFMLVAEPNWLEVSSFAHSVMTRLRGEERVRRR</sequence>
<dbReference type="Pfam" id="PF00078">
    <property type="entry name" value="RVT_1"/>
    <property type="match status" value="2"/>
</dbReference>
<dbReference type="GO" id="GO:0008270">
    <property type="term" value="F:zinc ion binding"/>
    <property type="evidence" value="ECO:0007669"/>
    <property type="project" value="UniProtKB-KW"/>
</dbReference>
<feature type="compositionally biased region" description="Basic and acidic residues" evidence="2">
    <location>
        <begin position="904"/>
        <end position="913"/>
    </location>
</feature>
<feature type="non-terminal residue" evidence="5">
    <location>
        <position position="1"/>
    </location>
</feature>
<evidence type="ECO:0000313" key="6">
    <source>
        <dbReference type="Proteomes" id="UP000479190"/>
    </source>
</evidence>
<dbReference type="InterPro" id="IPR043502">
    <property type="entry name" value="DNA/RNA_pol_sf"/>
</dbReference>
<dbReference type="SUPFAM" id="SSF56219">
    <property type="entry name" value="DNase I-like"/>
    <property type="match status" value="2"/>
</dbReference>
<feature type="region of interest" description="Disordered" evidence="2">
    <location>
        <begin position="819"/>
        <end position="887"/>
    </location>
</feature>
<feature type="domain" description="CCHC-type" evidence="3">
    <location>
        <begin position="1163"/>
        <end position="1179"/>
    </location>
</feature>
<evidence type="ECO:0000259" key="4">
    <source>
        <dbReference type="PROSITE" id="PS50878"/>
    </source>
</evidence>
<dbReference type="InterPro" id="IPR036691">
    <property type="entry name" value="Endo/exonu/phosph_ase_sf"/>
</dbReference>
<proteinExistence type="predicted"/>
<dbReference type="OrthoDB" id="7744747at2759"/>
<feature type="domain" description="Reverse transcriptase" evidence="4">
    <location>
        <begin position="372"/>
        <end position="693"/>
    </location>
</feature>
<feature type="compositionally biased region" description="Polar residues" evidence="2">
    <location>
        <begin position="961"/>
        <end position="971"/>
    </location>
</feature>
<dbReference type="Proteomes" id="UP000479190">
    <property type="component" value="Unassembled WGS sequence"/>
</dbReference>
<dbReference type="SUPFAM" id="SSF56672">
    <property type="entry name" value="DNA/RNA polymerases"/>
    <property type="match status" value="2"/>
</dbReference>
<dbReference type="InterPro" id="IPR000477">
    <property type="entry name" value="RT_dom"/>
</dbReference>
<dbReference type="PANTHER" id="PTHR19446">
    <property type="entry name" value="REVERSE TRANSCRIPTASES"/>
    <property type="match status" value="1"/>
</dbReference>
<feature type="domain" description="Reverse transcriptase" evidence="4">
    <location>
        <begin position="1659"/>
        <end position="1936"/>
    </location>
</feature>
<evidence type="ECO:0000256" key="2">
    <source>
        <dbReference type="SAM" id="MobiDB-lite"/>
    </source>
</evidence>
<organism evidence="5 6">
    <name type="scientific">Trichogramma brassicae</name>
    <dbReference type="NCBI Taxonomy" id="86971"/>
    <lineage>
        <taxon>Eukaryota</taxon>
        <taxon>Metazoa</taxon>
        <taxon>Ecdysozoa</taxon>
        <taxon>Arthropoda</taxon>
        <taxon>Hexapoda</taxon>
        <taxon>Insecta</taxon>
        <taxon>Pterygota</taxon>
        <taxon>Neoptera</taxon>
        <taxon>Endopterygota</taxon>
        <taxon>Hymenoptera</taxon>
        <taxon>Apocrita</taxon>
        <taxon>Proctotrupomorpha</taxon>
        <taxon>Chalcidoidea</taxon>
        <taxon>Trichogrammatidae</taxon>
        <taxon>Trichogramma</taxon>
    </lineage>
</organism>
<gene>
    <name evidence="5" type="ORF">TBRA_LOCUS10293</name>
</gene>
<keyword evidence="1" id="KW-0479">Metal-binding</keyword>
<keyword evidence="6" id="KW-1185">Reference proteome</keyword>
<dbReference type="GO" id="GO:0071897">
    <property type="term" value="P:DNA biosynthetic process"/>
    <property type="evidence" value="ECO:0007669"/>
    <property type="project" value="UniProtKB-ARBA"/>
</dbReference>
<dbReference type="Pfam" id="PF14529">
    <property type="entry name" value="Exo_endo_phos_2"/>
    <property type="match status" value="2"/>
</dbReference>
<evidence type="ECO:0008006" key="7">
    <source>
        <dbReference type="Google" id="ProtNLM"/>
    </source>
</evidence>
<dbReference type="GO" id="GO:0003676">
    <property type="term" value="F:nucleic acid binding"/>
    <property type="evidence" value="ECO:0007669"/>
    <property type="project" value="InterPro"/>
</dbReference>
<dbReference type="Gene3D" id="3.60.10.10">
    <property type="entry name" value="Endonuclease/exonuclease/phosphatase"/>
    <property type="match status" value="2"/>
</dbReference>
<dbReference type="PROSITE" id="PS50878">
    <property type="entry name" value="RT_POL"/>
    <property type="match status" value="2"/>
</dbReference>
<name>A0A6H5IM46_9HYME</name>
<reference evidence="5 6" key="1">
    <citation type="submission" date="2020-02" db="EMBL/GenBank/DDBJ databases">
        <authorList>
            <person name="Ferguson B K."/>
        </authorList>
    </citation>
    <scope>NUCLEOTIDE SEQUENCE [LARGE SCALE GENOMIC DNA]</scope>
</reference>
<evidence type="ECO:0000313" key="5">
    <source>
        <dbReference type="EMBL" id="CAB0038512.1"/>
    </source>
</evidence>